<evidence type="ECO:0000313" key="2">
    <source>
        <dbReference type="EMBL" id="CAD8175452.1"/>
    </source>
</evidence>
<dbReference type="OMA" id="RVCFAIL"/>
<keyword evidence="3" id="KW-1185">Reference proteome</keyword>
<dbReference type="EMBL" id="CAJJDP010000064">
    <property type="protein sequence ID" value="CAD8175452.1"/>
    <property type="molecule type" value="Genomic_DNA"/>
</dbReference>
<comment type="caution">
    <text evidence="2">The sequence shown here is derived from an EMBL/GenBank/DDBJ whole genome shotgun (WGS) entry which is preliminary data.</text>
</comment>
<evidence type="ECO:0000256" key="1">
    <source>
        <dbReference type="SAM" id="Phobius"/>
    </source>
</evidence>
<keyword evidence="1" id="KW-1133">Transmembrane helix</keyword>
<keyword evidence="1" id="KW-0812">Transmembrane</keyword>
<sequence>MDQEDEQHNEIRKEYKNPLEEQLNYKTYSRLMRVCFAILVILGMLQTYQQFKIKRERVLRFL</sequence>
<accession>A0A8S1VJ74</accession>
<feature type="transmembrane region" description="Helical" evidence="1">
    <location>
        <begin position="31"/>
        <end position="48"/>
    </location>
</feature>
<dbReference type="OrthoDB" id="10298098at2759"/>
<gene>
    <name evidence="2" type="ORF">POCTA_138.1.T0650215</name>
</gene>
<protein>
    <submittedName>
        <fullName evidence="2">Uncharacterized protein</fullName>
    </submittedName>
</protein>
<name>A0A8S1VJ74_PAROT</name>
<evidence type="ECO:0000313" key="3">
    <source>
        <dbReference type="Proteomes" id="UP000683925"/>
    </source>
</evidence>
<keyword evidence="1" id="KW-0472">Membrane</keyword>
<proteinExistence type="predicted"/>
<dbReference type="AlphaFoldDB" id="A0A8S1VJ74"/>
<reference evidence="2" key="1">
    <citation type="submission" date="2021-01" db="EMBL/GenBank/DDBJ databases">
        <authorList>
            <consortium name="Genoscope - CEA"/>
            <person name="William W."/>
        </authorList>
    </citation>
    <scope>NUCLEOTIDE SEQUENCE</scope>
</reference>
<dbReference type="Proteomes" id="UP000683925">
    <property type="component" value="Unassembled WGS sequence"/>
</dbReference>
<organism evidence="2 3">
    <name type="scientific">Paramecium octaurelia</name>
    <dbReference type="NCBI Taxonomy" id="43137"/>
    <lineage>
        <taxon>Eukaryota</taxon>
        <taxon>Sar</taxon>
        <taxon>Alveolata</taxon>
        <taxon>Ciliophora</taxon>
        <taxon>Intramacronucleata</taxon>
        <taxon>Oligohymenophorea</taxon>
        <taxon>Peniculida</taxon>
        <taxon>Parameciidae</taxon>
        <taxon>Paramecium</taxon>
    </lineage>
</organism>